<dbReference type="Proteomes" id="UP001239994">
    <property type="component" value="Unassembled WGS sequence"/>
</dbReference>
<dbReference type="Pfam" id="PF15506">
    <property type="entry name" value="OCC1"/>
    <property type="match status" value="1"/>
</dbReference>
<gene>
    <name evidence="3" type="ORF">P4O66_002604</name>
</gene>
<accession>A0AAD9DQA8</accession>
<evidence type="ECO:0000256" key="2">
    <source>
        <dbReference type="SAM" id="Phobius"/>
    </source>
</evidence>
<reference evidence="3" key="1">
    <citation type="submission" date="2023-03" db="EMBL/GenBank/DDBJ databases">
        <title>Electrophorus voltai genome.</title>
        <authorList>
            <person name="Bian C."/>
        </authorList>
    </citation>
    <scope>NUCLEOTIDE SEQUENCE</scope>
    <source>
        <strain evidence="3">CB-2022</strain>
        <tissue evidence="3">Muscle</tissue>
    </source>
</reference>
<name>A0AAD9DQA8_9TELE</name>
<feature type="compositionally biased region" description="Polar residues" evidence="1">
    <location>
        <begin position="129"/>
        <end position="140"/>
    </location>
</feature>
<comment type="caution">
    <text evidence="3">The sequence shown here is derived from an EMBL/GenBank/DDBJ whole genome shotgun (WGS) entry which is preliminary data.</text>
</comment>
<dbReference type="EMBL" id="JAROKS010000022">
    <property type="protein sequence ID" value="KAK1788794.1"/>
    <property type="molecule type" value="Genomic_DNA"/>
</dbReference>
<evidence type="ECO:0000256" key="1">
    <source>
        <dbReference type="SAM" id="MobiDB-lite"/>
    </source>
</evidence>
<protein>
    <submittedName>
        <fullName evidence="3">Uncharacterized protein</fullName>
    </submittedName>
</protein>
<proteinExistence type="predicted"/>
<evidence type="ECO:0000313" key="3">
    <source>
        <dbReference type="EMBL" id="KAK1788794.1"/>
    </source>
</evidence>
<organism evidence="3 4">
    <name type="scientific">Electrophorus voltai</name>
    <dbReference type="NCBI Taxonomy" id="2609070"/>
    <lineage>
        <taxon>Eukaryota</taxon>
        <taxon>Metazoa</taxon>
        <taxon>Chordata</taxon>
        <taxon>Craniata</taxon>
        <taxon>Vertebrata</taxon>
        <taxon>Euteleostomi</taxon>
        <taxon>Actinopterygii</taxon>
        <taxon>Neopterygii</taxon>
        <taxon>Teleostei</taxon>
        <taxon>Ostariophysi</taxon>
        <taxon>Gymnotiformes</taxon>
        <taxon>Gymnotoidei</taxon>
        <taxon>Gymnotidae</taxon>
        <taxon>Electrophorus</taxon>
    </lineage>
</organism>
<sequence length="250" mass="27158">MICTVPKETSHRCSLILPLVSIVLHVFVAQYSVHRKLWLFLLYFLSDAIYAVLRFICAGARSGTSHIFGVHSPPLCLRVGNYGGVYVGLPTDLTTVASSQSKSTRKGPGGCEPSTEAHKRGGPTGVEECSSSSPPEQANGWQAGVAEQGHVSLRISGLPPFHNPQAQHDSFLGCLNARHILQMEQWCGIEEDSIYIHMRGDGEESVHLVGWYALGQGPSGSWNIISNHDALQFKAVVKEGKITTCAQCEF</sequence>
<keyword evidence="2" id="KW-1133">Transmembrane helix</keyword>
<keyword evidence="2" id="KW-0812">Transmembrane</keyword>
<keyword evidence="2" id="KW-0472">Membrane</keyword>
<evidence type="ECO:0000313" key="4">
    <source>
        <dbReference type="Proteomes" id="UP001239994"/>
    </source>
</evidence>
<feature type="region of interest" description="Disordered" evidence="1">
    <location>
        <begin position="97"/>
        <end position="143"/>
    </location>
</feature>
<feature type="transmembrane region" description="Helical" evidence="2">
    <location>
        <begin position="37"/>
        <end position="57"/>
    </location>
</feature>
<keyword evidence="4" id="KW-1185">Reference proteome</keyword>
<feature type="transmembrane region" description="Helical" evidence="2">
    <location>
        <begin position="12"/>
        <end position="31"/>
    </location>
</feature>
<dbReference type="InterPro" id="IPR029133">
    <property type="entry name" value="OCC1"/>
</dbReference>
<dbReference type="AlphaFoldDB" id="A0AAD9DQA8"/>